<dbReference type="Proteomes" id="UP000095282">
    <property type="component" value="Unplaced"/>
</dbReference>
<evidence type="ECO:0000313" key="3">
    <source>
        <dbReference type="Proteomes" id="UP000095282"/>
    </source>
</evidence>
<evidence type="ECO:0000313" key="4">
    <source>
        <dbReference type="WBParaSite" id="Csp11.Scaffold629.g10516.t1"/>
    </source>
</evidence>
<protein>
    <submittedName>
        <fullName evidence="4">Uncharacterized protein</fullName>
    </submittedName>
</protein>
<proteinExistence type="predicted"/>
<keyword evidence="1" id="KW-0175">Coiled coil</keyword>
<name>A0A1I7TPL6_9PELO</name>
<keyword evidence="3" id="KW-1185">Reference proteome</keyword>
<accession>A0A1I7TPL6</accession>
<organism evidence="3 4">
    <name type="scientific">Caenorhabditis tropicalis</name>
    <dbReference type="NCBI Taxonomy" id="1561998"/>
    <lineage>
        <taxon>Eukaryota</taxon>
        <taxon>Metazoa</taxon>
        <taxon>Ecdysozoa</taxon>
        <taxon>Nematoda</taxon>
        <taxon>Chromadorea</taxon>
        <taxon>Rhabditida</taxon>
        <taxon>Rhabditina</taxon>
        <taxon>Rhabditomorpha</taxon>
        <taxon>Rhabditoidea</taxon>
        <taxon>Rhabditidae</taxon>
        <taxon>Peloderinae</taxon>
        <taxon>Caenorhabditis</taxon>
    </lineage>
</organism>
<dbReference type="WBParaSite" id="Csp11.Scaffold629.g10516.t1">
    <property type="protein sequence ID" value="Csp11.Scaffold629.g10516.t1"/>
    <property type="gene ID" value="Csp11.Scaffold629.g10516"/>
</dbReference>
<reference evidence="4" key="1">
    <citation type="submission" date="2016-11" db="UniProtKB">
        <authorList>
            <consortium name="WormBaseParasite"/>
        </authorList>
    </citation>
    <scope>IDENTIFICATION</scope>
</reference>
<evidence type="ECO:0000256" key="1">
    <source>
        <dbReference type="SAM" id="Coils"/>
    </source>
</evidence>
<feature type="region of interest" description="Disordered" evidence="2">
    <location>
        <begin position="125"/>
        <end position="146"/>
    </location>
</feature>
<dbReference type="AlphaFoldDB" id="A0A1I7TPL6"/>
<feature type="coiled-coil region" evidence="1">
    <location>
        <begin position="11"/>
        <end position="111"/>
    </location>
</feature>
<evidence type="ECO:0000256" key="2">
    <source>
        <dbReference type="SAM" id="MobiDB-lite"/>
    </source>
</evidence>
<dbReference type="Gene3D" id="1.20.5.300">
    <property type="match status" value="1"/>
</dbReference>
<sequence length="146" mass="17513">METSWVLDSIPEQSEEILKELEKEKEEHQKTKSVVLEKDQKIEQLEKELSRFKKINTELLEVGNDLGKLLQSEFRHRETKENEIERLKEIIEKRDERIREMRREISGLNTTIFFHEYEMKRGKEKMAGSKKEILDEENQENVAPNV</sequence>